<dbReference type="InterPro" id="IPR030931">
    <property type="entry name" value="Group_II_RT_mat"/>
</dbReference>
<dbReference type="PANTHER" id="PTHR34047">
    <property type="entry name" value="NUCLEAR INTRON MATURASE 1, MITOCHONDRIAL-RELATED"/>
    <property type="match status" value="1"/>
</dbReference>
<dbReference type="CDD" id="cd00085">
    <property type="entry name" value="HNHc"/>
    <property type="match status" value="1"/>
</dbReference>
<sequence length="601" mass="70511">MRNSSKVLNGLSKHGPQADYRYERLYRLLFNEEMFFTAYQRIYAKEGNMTEGSDGKTIDEMSLDRIKQLIELLRTETYQPQPARRVYIPKKNGKMRPLGIPSFDDKLVQEVVRTMLEAIYEGQFLDCSHGFRPKRSCHTALTKIQKTFTGAKWFIEGDIKGFFDNIDHEVLINILKERISDDRFLRLIRKFLKAGYIEDWTFHNTYSGTPQGGIVSPILANIYLDKLDRYVMEYVKSFDRGLIKRRLSFQRTLDSRKLVVKRKLKVVEDANERLELVKKIKEIDKQKMSIPACDEMDSDYRRLKYVRYADDFLIGVIGSKEDSKRIKEDIKTFLESKLKLELSEEKTLITHTEKPAKFLGYEVTVNKSNLAKRNIDGELVRTYNKKVYLSLNMDTIKKKLFDFEVLEIKRNEGKEVWKARERSKSLHNDDLEILQTYNYTIRGFHNYFAIANNSALLSRFRYIMQYSMYKTFAAKYRSSVPEIARKYVKNGVFTVQYANKNGDVKSQSFYNESFKRRNPATDVQLDANLTVYHSKNSLIDRLKAEKCEICGAEETLEMHHVRKLKDLKGKTHVEKVMRARYRKTIALCKSCHVKTHAGTID</sequence>
<dbReference type="SUPFAM" id="SSF56672">
    <property type="entry name" value="DNA/RNA polymerases"/>
    <property type="match status" value="1"/>
</dbReference>
<dbReference type="InterPro" id="IPR000477">
    <property type="entry name" value="RT_dom"/>
</dbReference>
<comment type="similarity">
    <text evidence="1">Belongs to the bacterial reverse transcriptase family.</text>
</comment>
<dbReference type="InterPro" id="IPR051083">
    <property type="entry name" value="GrpII_Intron_Splice-Mob/Def"/>
</dbReference>
<dbReference type="SMART" id="SM00507">
    <property type="entry name" value="HNHc"/>
    <property type="match status" value="1"/>
</dbReference>
<accession>A0A495IVK9</accession>
<feature type="domain" description="Reverse transcriptase" evidence="2">
    <location>
        <begin position="69"/>
        <end position="363"/>
    </location>
</feature>
<dbReference type="InterPro" id="IPR003615">
    <property type="entry name" value="HNH_nuc"/>
</dbReference>
<keyword evidence="4" id="KW-1185">Reference proteome</keyword>
<dbReference type="AlphaFoldDB" id="A0A495IVK9"/>
<evidence type="ECO:0000256" key="1">
    <source>
        <dbReference type="ARBA" id="ARBA00034120"/>
    </source>
</evidence>
<evidence type="ECO:0000313" key="3">
    <source>
        <dbReference type="EMBL" id="RKR80612.1"/>
    </source>
</evidence>
<dbReference type="EMBL" id="RBKU01000001">
    <property type="protein sequence ID" value="RKR80612.1"/>
    <property type="molecule type" value="Genomic_DNA"/>
</dbReference>
<dbReference type="OrthoDB" id="9780724at2"/>
<proteinExistence type="inferred from homology"/>
<evidence type="ECO:0000313" key="4">
    <source>
        <dbReference type="Proteomes" id="UP000268007"/>
    </source>
</evidence>
<organism evidence="3 4">
    <name type="scientific">Mucilaginibacter gracilis</name>
    <dbReference type="NCBI Taxonomy" id="423350"/>
    <lineage>
        <taxon>Bacteria</taxon>
        <taxon>Pseudomonadati</taxon>
        <taxon>Bacteroidota</taxon>
        <taxon>Sphingobacteriia</taxon>
        <taxon>Sphingobacteriales</taxon>
        <taxon>Sphingobacteriaceae</taxon>
        <taxon>Mucilaginibacter</taxon>
    </lineage>
</organism>
<comment type="caution">
    <text evidence="3">The sequence shown here is derived from an EMBL/GenBank/DDBJ whole genome shotgun (WGS) entry which is preliminary data.</text>
</comment>
<gene>
    <name evidence="3" type="ORF">BDD43_0736</name>
</gene>
<dbReference type="Pfam" id="PF01348">
    <property type="entry name" value="Intron_maturas2"/>
    <property type="match status" value="1"/>
</dbReference>
<dbReference type="GO" id="GO:0006397">
    <property type="term" value="P:mRNA processing"/>
    <property type="evidence" value="ECO:0007669"/>
    <property type="project" value="InterPro"/>
</dbReference>
<reference evidence="3 4" key="1">
    <citation type="submission" date="2018-10" db="EMBL/GenBank/DDBJ databases">
        <title>Genomic Encyclopedia of Archaeal and Bacterial Type Strains, Phase II (KMG-II): from individual species to whole genera.</title>
        <authorList>
            <person name="Goeker M."/>
        </authorList>
    </citation>
    <scope>NUCLEOTIDE SEQUENCE [LARGE SCALE GENOMIC DNA]</scope>
    <source>
        <strain evidence="3 4">DSM 18602</strain>
    </source>
</reference>
<keyword evidence="3" id="KW-0808">Transferase</keyword>
<dbReference type="NCBIfam" id="TIGR04416">
    <property type="entry name" value="group_II_RT_mat"/>
    <property type="match status" value="1"/>
</dbReference>
<name>A0A495IVK9_9SPHI</name>
<evidence type="ECO:0000259" key="2">
    <source>
        <dbReference type="PROSITE" id="PS50878"/>
    </source>
</evidence>
<dbReference type="PROSITE" id="PS50878">
    <property type="entry name" value="RT_POL"/>
    <property type="match status" value="1"/>
</dbReference>
<dbReference type="InterPro" id="IPR024937">
    <property type="entry name" value="Domain_X"/>
</dbReference>
<dbReference type="PANTHER" id="PTHR34047:SF8">
    <property type="entry name" value="PROTEIN YKFC"/>
    <property type="match status" value="1"/>
</dbReference>
<dbReference type="InterPro" id="IPR049030">
    <property type="entry name" value="AI2M-like_HNH"/>
</dbReference>
<dbReference type="Pfam" id="PF21368">
    <property type="entry name" value="AI2M-like_HNH"/>
    <property type="match status" value="1"/>
</dbReference>
<dbReference type="GO" id="GO:0003964">
    <property type="term" value="F:RNA-directed DNA polymerase activity"/>
    <property type="evidence" value="ECO:0007669"/>
    <property type="project" value="UniProtKB-KW"/>
</dbReference>
<dbReference type="InterPro" id="IPR043502">
    <property type="entry name" value="DNA/RNA_pol_sf"/>
</dbReference>
<dbReference type="RefSeq" id="WP_121196406.1">
    <property type="nucleotide sequence ID" value="NZ_RBKU01000001.1"/>
</dbReference>
<protein>
    <submittedName>
        <fullName evidence="3">Group II intron reverse transcriptase/maturase</fullName>
    </submittedName>
</protein>
<dbReference type="Proteomes" id="UP000268007">
    <property type="component" value="Unassembled WGS sequence"/>
</dbReference>
<dbReference type="Pfam" id="PF00078">
    <property type="entry name" value="RVT_1"/>
    <property type="match status" value="2"/>
</dbReference>
<dbReference type="CDD" id="cd01651">
    <property type="entry name" value="RT_G2_intron"/>
    <property type="match status" value="1"/>
</dbReference>
<keyword evidence="3" id="KW-0548">Nucleotidyltransferase</keyword>
<keyword evidence="3" id="KW-0695">RNA-directed DNA polymerase</keyword>